<dbReference type="KEGG" id="cmt:CCM_08841"/>
<dbReference type="VEuPathDB" id="FungiDB:CCM_08841"/>
<dbReference type="eggNOG" id="ENOG502SSAT">
    <property type="taxonomic scope" value="Eukaryota"/>
</dbReference>
<dbReference type="InParanoid" id="G3JS96"/>
<dbReference type="STRING" id="983644.G3JS96"/>
<keyword evidence="2" id="KW-1185">Reference proteome</keyword>
<protein>
    <submittedName>
        <fullName evidence="1">Uncharacterized protein</fullName>
    </submittedName>
</protein>
<sequence length="345" mass="39118">MPSSQSTEPPRWGAFPSEQYLLQNWNSASEETDTDQRRRLIRDFVRKLDAIPEEWDTVFDPDRRDQGMVVPPSEAQISTILAPWRAPSLRLAAAKIGSAPPVDQLVWLRTHYAKDRAARDRDDQTLRRWVETARDEDPTAPCDTFEEAWSCLVLNNDRLFDVGEDWSAVFDLVPEILGPFADAGQDSRRIPCDGAYDGAGSDTVATRRRRLRENLAVIDGYAARARFVDREPWLKSLCVRTALVVVDERAFATGGLLRIVFVDPRGNEVRSSRSMYDDNWWTLKADLCGGGLGTNTWWEYDSDDDEEEADDWHDGEKYRAGGEIGKVLYGVQDMLQEARLSAPDS</sequence>
<dbReference type="EMBL" id="JH126405">
    <property type="protein sequence ID" value="EGX88795.1"/>
    <property type="molecule type" value="Genomic_DNA"/>
</dbReference>
<dbReference type="GeneID" id="18170846"/>
<dbReference type="OMA" id="ADDNEQI"/>
<name>G3JS96_CORMM</name>
<accession>G3JS96</accession>
<dbReference type="Proteomes" id="UP000001610">
    <property type="component" value="Unassembled WGS sequence"/>
</dbReference>
<gene>
    <name evidence="1" type="ORF">CCM_08841</name>
</gene>
<dbReference type="RefSeq" id="XP_006674040.1">
    <property type="nucleotide sequence ID" value="XM_006673977.1"/>
</dbReference>
<evidence type="ECO:0000313" key="2">
    <source>
        <dbReference type="Proteomes" id="UP000001610"/>
    </source>
</evidence>
<proteinExistence type="predicted"/>
<dbReference type="HOGENOM" id="CLU_071361_1_0_1"/>
<dbReference type="OrthoDB" id="4364812at2759"/>
<reference evidence="1 2" key="1">
    <citation type="journal article" date="2011" name="Genome Biol.">
        <title>Genome sequence of the insect pathogenic fungus Cordyceps militaris, a valued traditional Chinese medicine.</title>
        <authorList>
            <person name="Zheng P."/>
            <person name="Xia Y."/>
            <person name="Xiao G."/>
            <person name="Xiong C."/>
            <person name="Hu X."/>
            <person name="Zhang S."/>
            <person name="Zheng H."/>
            <person name="Huang Y."/>
            <person name="Zhou Y."/>
            <person name="Wang S."/>
            <person name="Zhao G.P."/>
            <person name="Liu X."/>
            <person name="St Leger R.J."/>
            <person name="Wang C."/>
        </authorList>
    </citation>
    <scope>NUCLEOTIDE SEQUENCE [LARGE SCALE GENOMIC DNA]</scope>
    <source>
        <strain evidence="1 2">CM01</strain>
    </source>
</reference>
<evidence type="ECO:0000313" key="1">
    <source>
        <dbReference type="EMBL" id="EGX88795.1"/>
    </source>
</evidence>
<organism evidence="1 2">
    <name type="scientific">Cordyceps militaris (strain CM01)</name>
    <name type="common">Caterpillar fungus</name>
    <dbReference type="NCBI Taxonomy" id="983644"/>
    <lineage>
        <taxon>Eukaryota</taxon>
        <taxon>Fungi</taxon>
        <taxon>Dikarya</taxon>
        <taxon>Ascomycota</taxon>
        <taxon>Pezizomycotina</taxon>
        <taxon>Sordariomycetes</taxon>
        <taxon>Hypocreomycetidae</taxon>
        <taxon>Hypocreales</taxon>
        <taxon>Cordycipitaceae</taxon>
        <taxon>Cordyceps</taxon>
    </lineage>
</organism>
<dbReference type="AlphaFoldDB" id="G3JS96"/>